<dbReference type="InterPro" id="IPR036812">
    <property type="entry name" value="NAD(P)_OxRdtase_dom_sf"/>
</dbReference>
<comment type="caution">
    <text evidence="2">The sequence shown here is derived from an EMBL/GenBank/DDBJ whole genome shotgun (WGS) entry which is preliminary data.</text>
</comment>
<evidence type="ECO:0000313" key="3">
    <source>
        <dbReference type="Proteomes" id="UP001465976"/>
    </source>
</evidence>
<dbReference type="PANTHER" id="PTHR43147">
    <property type="entry name" value="PROTEIN TAS"/>
    <property type="match status" value="1"/>
</dbReference>
<proteinExistence type="predicted"/>
<dbReference type="Gene3D" id="3.20.20.100">
    <property type="entry name" value="NADP-dependent oxidoreductase domain"/>
    <property type="match status" value="1"/>
</dbReference>
<feature type="domain" description="NADP-dependent oxidoreductase" evidence="1">
    <location>
        <begin position="225"/>
        <end position="535"/>
    </location>
</feature>
<name>A0ABR3FR64_9AGAR</name>
<accession>A0ABR3FR64</accession>
<dbReference type="Pfam" id="PF00248">
    <property type="entry name" value="Aldo_ket_red"/>
    <property type="match status" value="1"/>
</dbReference>
<keyword evidence="3" id="KW-1185">Reference proteome</keyword>
<dbReference type="PANTHER" id="PTHR43147:SF2">
    <property type="entry name" value="NADP-DEPENDENT OXIDOREDUCTASE DOMAIN-CONTAINING PROTEIN"/>
    <property type="match status" value="1"/>
</dbReference>
<dbReference type="EMBL" id="JBAHYK010000143">
    <property type="protein sequence ID" value="KAL0577669.1"/>
    <property type="molecule type" value="Genomic_DNA"/>
</dbReference>
<sequence>MVGHVNMMDDVLISHLPASILRSSLRAIISQGLTTQAVFVEHVRGRLRESPPPLIPPQELFGGDYPRHYEFLTSTRCLFSSKLAIESLPYSLTHFVKAIPEAHARWAADDPLDTSFQAACGDIVQAVQALKESHPSLTIEHLGSLMELQSALDGCETYCSSTLLPYPFRRAQRQVDDLLFLRFPDLSTRSSGISPKDVYHLNLTIDSAQVDKLEYTNLGTVKIPRLVNGLWQLSSPAWGSASSERQNEALSHLVRAGLVAADMADHYGDAELIYGAFRNALPEDISQRVVAATKWCVFRPLDKPVTAQLVLEAVTERHRRAGGRLELLQFHWYDYRDKEYLRVLLELVKLTESHPYLVSEIGLCNFDSKHTEEACAFLLERTGKVGIVSNQIQFSLIDGRPIINMARVCRKYGLKLLTYGSFCGGFLAQKWLGRAAPDIYSEITRLTPSQRKYFDMISLWGSWEDFQYLLRTLDEIAAKHSVEISNVATRWVLDRHEVGAVIVGTRLGVSSNIESNIKVFSFTLDEEDMAKLEKHELAKRAEAVYSKIGDCGHEYQRP</sequence>
<dbReference type="Proteomes" id="UP001465976">
    <property type="component" value="Unassembled WGS sequence"/>
</dbReference>
<protein>
    <recommendedName>
        <fullName evidence="1">NADP-dependent oxidoreductase domain-containing protein</fullName>
    </recommendedName>
</protein>
<reference evidence="2 3" key="1">
    <citation type="submission" date="2024-02" db="EMBL/GenBank/DDBJ databases">
        <title>A draft genome for the cacao thread blight pathogen Marasmius crinis-equi.</title>
        <authorList>
            <person name="Cohen S.P."/>
            <person name="Baruah I.K."/>
            <person name="Amoako-Attah I."/>
            <person name="Bukari Y."/>
            <person name="Meinhardt L.W."/>
            <person name="Bailey B.A."/>
        </authorList>
    </citation>
    <scope>NUCLEOTIDE SEQUENCE [LARGE SCALE GENOMIC DNA]</scope>
    <source>
        <strain evidence="2 3">GH-76</strain>
    </source>
</reference>
<evidence type="ECO:0000259" key="1">
    <source>
        <dbReference type="Pfam" id="PF00248"/>
    </source>
</evidence>
<organism evidence="2 3">
    <name type="scientific">Marasmius crinis-equi</name>
    <dbReference type="NCBI Taxonomy" id="585013"/>
    <lineage>
        <taxon>Eukaryota</taxon>
        <taxon>Fungi</taxon>
        <taxon>Dikarya</taxon>
        <taxon>Basidiomycota</taxon>
        <taxon>Agaricomycotina</taxon>
        <taxon>Agaricomycetes</taxon>
        <taxon>Agaricomycetidae</taxon>
        <taxon>Agaricales</taxon>
        <taxon>Marasmiineae</taxon>
        <taxon>Marasmiaceae</taxon>
        <taxon>Marasmius</taxon>
    </lineage>
</organism>
<gene>
    <name evidence="2" type="ORF">V5O48_004317</name>
</gene>
<evidence type="ECO:0000313" key="2">
    <source>
        <dbReference type="EMBL" id="KAL0577669.1"/>
    </source>
</evidence>
<dbReference type="InterPro" id="IPR023210">
    <property type="entry name" value="NADP_OxRdtase_dom"/>
</dbReference>
<dbReference type="SUPFAM" id="SSF51430">
    <property type="entry name" value="NAD(P)-linked oxidoreductase"/>
    <property type="match status" value="1"/>
</dbReference>